<keyword evidence="7" id="KW-0003">3Fe-4S</keyword>
<proteinExistence type="predicted"/>
<dbReference type="InterPro" id="IPR017896">
    <property type="entry name" value="4Fe4S_Fe-S-bd"/>
</dbReference>
<evidence type="ECO:0000256" key="5">
    <source>
        <dbReference type="ARBA" id="ARBA00023004"/>
    </source>
</evidence>
<comment type="cofactor">
    <cofactor evidence="1">
        <name>[3Fe-4S] cluster</name>
        <dbReference type="ChEBI" id="CHEBI:21137"/>
    </cofactor>
</comment>
<dbReference type="GO" id="GO:0005506">
    <property type="term" value="F:iron ion binding"/>
    <property type="evidence" value="ECO:0007669"/>
    <property type="project" value="UniProtKB-UniRule"/>
</dbReference>
<reference evidence="10 11" key="1">
    <citation type="submission" date="2015-03" db="EMBL/GenBank/DDBJ databases">
        <authorList>
            <person name="Urmite Genomes"/>
        </authorList>
    </citation>
    <scope>NUCLEOTIDE SEQUENCE [LARGE SCALE GENOMIC DNA]</scope>
    <source>
        <strain evidence="10 11">CSUR P1491</strain>
    </source>
</reference>
<dbReference type="Proteomes" id="UP000199251">
    <property type="component" value="Unassembled WGS sequence"/>
</dbReference>
<dbReference type="SUPFAM" id="SSF54862">
    <property type="entry name" value="4Fe-4S ferredoxins"/>
    <property type="match status" value="1"/>
</dbReference>
<evidence type="ECO:0000256" key="8">
    <source>
        <dbReference type="RuleBase" id="RU368020"/>
    </source>
</evidence>
<keyword evidence="2 8" id="KW-0813">Transport</keyword>
<evidence type="ECO:0000256" key="2">
    <source>
        <dbReference type="ARBA" id="ARBA00022448"/>
    </source>
</evidence>
<evidence type="ECO:0000256" key="1">
    <source>
        <dbReference type="ARBA" id="ARBA00001927"/>
    </source>
</evidence>
<evidence type="ECO:0000256" key="6">
    <source>
        <dbReference type="ARBA" id="ARBA00023014"/>
    </source>
</evidence>
<evidence type="ECO:0000259" key="9">
    <source>
        <dbReference type="PROSITE" id="PS51379"/>
    </source>
</evidence>
<evidence type="ECO:0000256" key="3">
    <source>
        <dbReference type="ARBA" id="ARBA00022723"/>
    </source>
</evidence>
<dbReference type="OrthoDB" id="9803319at2"/>
<comment type="function">
    <text evidence="8">Ferredoxins are iron-sulfur proteins that transfer electrons in a wide variety of metabolic reactions.</text>
</comment>
<evidence type="ECO:0000313" key="10">
    <source>
        <dbReference type="EMBL" id="CQD18106.1"/>
    </source>
</evidence>
<dbReference type="PROSITE" id="PS51379">
    <property type="entry name" value="4FE4S_FER_2"/>
    <property type="match status" value="1"/>
</dbReference>
<keyword evidence="6 8" id="KW-0411">Iron-sulfur</keyword>
<dbReference type="GO" id="GO:0009055">
    <property type="term" value="F:electron transfer activity"/>
    <property type="evidence" value="ECO:0007669"/>
    <property type="project" value="UniProtKB-UniRule"/>
</dbReference>
<dbReference type="GO" id="GO:0051538">
    <property type="term" value="F:3 iron, 4 sulfur cluster binding"/>
    <property type="evidence" value="ECO:0007669"/>
    <property type="project" value="UniProtKB-KW"/>
</dbReference>
<evidence type="ECO:0000256" key="7">
    <source>
        <dbReference type="ARBA" id="ARBA00023291"/>
    </source>
</evidence>
<accession>A0A0E4H2U2</accession>
<dbReference type="Pfam" id="PF13370">
    <property type="entry name" value="Fer4_13"/>
    <property type="match status" value="1"/>
</dbReference>
<gene>
    <name evidence="10" type="ORF">BN1232_04116</name>
</gene>
<evidence type="ECO:0000256" key="4">
    <source>
        <dbReference type="ARBA" id="ARBA00022982"/>
    </source>
</evidence>
<dbReference type="InterPro" id="IPR001080">
    <property type="entry name" value="3Fe4S_ferredoxin"/>
</dbReference>
<keyword evidence="4 8" id="KW-0249">Electron transport</keyword>
<sequence>MKVIVDTDRCELHGECTIAAPDVFEIEDDKEWVTVLDAQPGEDRRKAVEEAAMMCPVAAILIED</sequence>
<keyword evidence="5 8" id="KW-0408">Iron</keyword>
<feature type="domain" description="4Fe-4S ferredoxin-type" evidence="9">
    <location>
        <begin position="1"/>
        <end position="29"/>
    </location>
</feature>
<evidence type="ECO:0000313" key="11">
    <source>
        <dbReference type="Proteomes" id="UP000199251"/>
    </source>
</evidence>
<dbReference type="PANTHER" id="PTHR36923">
    <property type="entry name" value="FERREDOXIN"/>
    <property type="match status" value="1"/>
</dbReference>
<dbReference type="STRING" id="141349.BN1232_04116"/>
<keyword evidence="3 8" id="KW-0479">Metal-binding</keyword>
<organism evidence="10 11">
    <name type="scientific">Mycobacterium lentiflavum</name>
    <dbReference type="NCBI Taxonomy" id="141349"/>
    <lineage>
        <taxon>Bacteria</taxon>
        <taxon>Bacillati</taxon>
        <taxon>Actinomycetota</taxon>
        <taxon>Actinomycetes</taxon>
        <taxon>Mycobacteriales</taxon>
        <taxon>Mycobacteriaceae</taxon>
        <taxon>Mycobacterium</taxon>
        <taxon>Mycobacterium simiae complex</taxon>
    </lineage>
</organism>
<dbReference type="RefSeq" id="WP_090604514.1">
    <property type="nucleotide sequence ID" value="NZ_CTEE01000001.1"/>
</dbReference>
<protein>
    <recommendedName>
        <fullName evidence="8">Ferredoxin</fullName>
    </recommendedName>
</protein>
<dbReference type="InterPro" id="IPR051269">
    <property type="entry name" value="Fe-S_cluster_ET"/>
</dbReference>
<dbReference type="EMBL" id="CTEE01000001">
    <property type="protein sequence ID" value="CQD18106.1"/>
    <property type="molecule type" value="Genomic_DNA"/>
</dbReference>
<dbReference type="PRINTS" id="PR00352">
    <property type="entry name" value="3FE4SFRDOXIN"/>
</dbReference>
<dbReference type="Gene3D" id="3.30.70.20">
    <property type="match status" value="1"/>
</dbReference>
<dbReference type="AlphaFoldDB" id="A0A0E4H2U2"/>
<name>A0A0E4H2U2_MYCLN</name>
<dbReference type="PANTHER" id="PTHR36923:SF3">
    <property type="entry name" value="FERREDOXIN"/>
    <property type="match status" value="1"/>
</dbReference>